<organism evidence="1 2">
    <name type="scientific">Saponaria officinalis</name>
    <name type="common">Common soapwort</name>
    <name type="synonym">Lychnis saponaria</name>
    <dbReference type="NCBI Taxonomy" id="3572"/>
    <lineage>
        <taxon>Eukaryota</taxon>
        <taxon>Viridiplantae</taxon>
        <taxon>Streptophyta</taxon>
        <taxon>Embryophyta</taxon>
        <taxon>Tracheophyta</taxon>
        <taxon>Spermatophyta</taxon>
        <taxon>Magnoliopsida</taxon>
        <taxon>eudicotyledons</taxon>
        <taxon>Gunneridae</taxon>
        <taxon>Pentapetalae</taxon>
        <taxon>Caryophyllales</taxon>
        <taxon>Caryophyllaceae</taxon>
        <taxon>Caryophylleae</taxon>
        <taxon>Saponaria</taxon>
    </lineage>
</organism>
<comment type="caution">
    <text evidence="1">The sequence shown here is derived from an EMBL/GenBank/DDBJ whole genome shotgun (WGS) entry which is preliminary data.</text>
</comment>
<evidence type="ECO:0000313" key="2">
    <source>
        <dbReference type="Proteomes" id="UP001443914"/>
    </source>
</evidence>
<keyword evidence="2" id="KW-1185">Reference proteome</keyword>
<evidence type="ECO:0000313" key="1">
    <source>
        <dbReference type="EMBL" id="KAK9691321.1"/>
    </source>
</evidence>
<dbReference type="Proteomes" id="UP001443914">
    <property type="component" value="Unassembled WGS sequence"/>
</dbReference>
<evidence type="ECO:0008006" key="3">
    <source>
        <dbReference type="Google" id="ProtNLM"/>
    </source>
</evidence>
<gene>
    <name evidence="1" type="ORF">RND81_09G189400</name>
</gene>
<sequence>MMAQQVATKIDRFTGRNNFELWQIKMRALLKQRCIWRPLTPGFSTKVTKTVTGAAAGAESLVTETEDPELVTMEERAHATILFCLADDVITEVASEETAAGFI</sequence>
<proteinExistence type="predicted"/>
<protein>
    <recommendedName>
        <fullName evidence="3">DUF4219 domain-containing protein</fullName>
    </recommendedName>
</protein>
<name>A0AAW1IPJ0_SAPOF</name>
<accession>A0AAW1IPJ0</accession>
<dbReference type="AlphaFoldDB" id="A0AAW1IPJ0"/>
<dbReference type="EMBL" id="JBDFQZ010000009">
    <property type="protein sequence ID" value="KAK9691321.1"/>
    <property type="molecule type" value="Genomic_DNA"/>
</dbReference>
<reference evidence="1" key="1">
    <citation type="submission" date="2024-03" db="EMBL/GenBank/DDBJ databases">
        <title>WGS assembly of Saponaria officinalis var. Norfolk2.</title>
        <authorList>
            <person name="Jenkins J."/>
            <person name="Shu S."/>
            <person name="Grimwood J."/>
            <person name="Barry K."/>
            <person name="Goodstein D."/>
            <person name="Schmutz J."/>
            <person name="Leebens-Mack J."/>
            <person name="Osbourn A."/>
        </authorList>
    </citation>
    <scope>NUCLEOTIDE SEQUENCE [LARGE SCALE GENOMIC DNA]</scope>
    <source>
        <strain evidence="1">JIC</strain>
    </source>
</reference>